<dbReference type="InterPro" id="IPR027417">
    <property type="entry name" value="P-loop_NTPase"/>
</dbReference>
<evidence type="ECO:0000256" key="12">
    <source>
        <dbReference type="ARBA" id="ARBA00023004"/>
    </source>
</evidence>
<keyword evidence="13 19" id="KW-0411">Iron-sulfur</keyword>
<evidence type="ECO:0000256" key="6">
    <source>
        <dbReference type="ARBA" id="ARBA00022723"/>
    </source>
</evidence>
<gene>
    <name evidence="23" type="ORF">MFLAVUS_004523</name>
</gene>
<keyword evidence="4 19" id="KW-0235">DNA replication</keyword>
<evidence type="ECO:0000256" key="14">
    <source>
        <dbReference type="ARBA" id="ARBA00023125"/>
    </source>
</evidence>
<evidence type="ECO:0000259" key="20">
    <source>
        <dbReference type="Pfam" id="PF08696"/>
    </source>
</evidence>
<dbReference type="InterPro" id="IPR041679">
    <property type="entry name" value="DNA2/NAM7-like_C"/>
</dbReference>
<evidence type="ECO:0000256" key="19">
    <source>
        <dbReference type="RuleBase" id="RU367041"/>
    </source>
</evidence>
<evidence type="ECO:0000256" key="15">
    <source>
        <dbReference type="ARBA" id="ARBA00023204"/>
    </source>
</evidence>
<dbReference type="Pfam" id="PF13086">
    <property type="entry name" value="AAA_11"/>
    <property type="match status" value="2"/>
</dbReference>
<evidence type="ECO:0000256" key="9">
    <source>
        <dbReference type="ARBA" id="ARBA00022801"/>
    </source>
</evidence>
<dbReference type="InterPro" id="IPR041677">
    <property type="entry name" value="DNA2/NAM7_AAA_11"/>
</dbReference>
<dbReference type="Proteomes" id="UP001473302">
    <property type="component" value="Unassembled WGS sequence"/>
</dbReference>
<evidence type="ECO:0000259" key="21">
    <source>
        <dbReference type="Pfam" id="PF13086"/>
    </source>
</evidence>
<organism evidence="23 24">
    <name type="scientific">Mucor flavus</name>
    <dbReference type="NCBI Taxonomy" id="439312"/>
    <lineage>
        <taxon>Eukaryota</taxon>
        <taxon>Fungi</taxon>
        <taxon>Fungi incertae sedis</taxon>
        <taxon>Mucoromycota</taxon>
        <taxon>Mucoromycotina</taxon>
        <taxon>Mucoromycetes</taxon>
        <taxon>Mucorales</taxon>
        <taxon>Mucorineae</taxon>
        <taxon>Mucoraceae</taxon>
        <taxon>Mucor</taxon>
    </lineage>
</organism>
<keyword evidence="10 19" id="KW-0347">Helicase</keyword>
<evidence type="ECO:0000256" key="8">
    <source>
        <dbReference type="ARBA" id="ARBA00022763"/>
    </source>
</evidence>
<keyword evidence="11 19" id="KW-0067">ATP-binding</keyword>
<feature type="domain" description="DNA2/NAM7 helicase helicase" evidence="21">
    <location>
        <begin position="790"/>
        <end position="858"/>
    </location>
</feature>
<keyword evidence="16 19" id="KW-0539">Nucleus</keyword>
<dbReference type="Pfam" id="PF08696">
    <property type="entry name" value="Dna2"/>
    <property type="match status" value="1"/>
</dbReference>
<keyword evidence="3 19" id="KW-0004">4Fe-4S</keyword>
<dbReference type="CDD" id="cd18041">
    <property type="entry name" value="DEXXQc_DNA2"/>
    <property type="match status" value="1"/>
</dbReference>
<evidence type="ECO:0000313" key="23">
    <source>
        <dbReference type="EMBL" id="GAA5811094.1"/>
    </source>
</evidence>
<feature type="domain" description="DNA2/NAM7 helicase-like C-terminal" evidence="22">
    <location>
        <begin position="867"/>
        <end position="1083"/>
    </location>
</feature>
<evidence type="ECO:0000256" key="2">
    <source>
        <dbReference type="ARBA" id="ARBA00007913"/>
    </source>
</evidence>
<evidence type="ECO:0000259" key="22">
    <source>
        <dbReference type="Pfam" id="PF13087"/>
    </source>
</evidence>
<dbReference type="InterPro" id="IPR026851">
    <property type="entry name" value="Dna2/JHS1_DEXXQ-box"/>
</dbReference>
<keyword evidence="9 19" id="KW-0378">Hydrolase</keyword>
<dbReference type="InterPro" id="IPR011604">
    <property type="entry name" value="PDDEXK-like_dom_sf"/>
</dbReference>
<comment type="cofactor">
    <cofactor evidence="1">
        <name>[4Fe-4S] cluster</name>
        <dbReference type="ChEBI" id="CHEBI:49883"/>
    </cofactor>
</comment>
<dbReference type="SUPFAM" id="SSF52540">
    <property type="entry name" value="P-loop containing nucleoside triphosphate hydrolases"/>
    <property type="match status" value="1"/>
</dbReference>
<dbReference type="CDD" id="cd18808">
    <property type="entry name" value="SF1_C_Upf1"/>
    <property type="match status" value="1"/>
</dbReference>
<keyword evidence="15 19" id="KW-0234">DNA repair</keyword>
<keyword evidence="7 19" id="KW-0547">Nucleotide-binding</keyword>
<dbReference type="InterPro" id="IPR045055">
    <property type="entry name" value="DNA2/NAM7-like"/>
</dbReference>
<dbReference type="EC" id="3.6.4.12" evidence="19"/>
<keyword evidence="5 19" id="KW-0540">Nuclease</keyword>
<evidence type="ECO:0000256" key="3">
    <source>
        <dbReference type="ARBA" id="ARBA00022485"/>
    </source>
</evidence>
<evidence type="ECO:0000256" key="13">
    <source>
        <dbReference type="ARBA" id="ARBA00023014"/>
    </source>
</evidence>
<dbReference type="PANTHER" id="PTHR10887:SF433">
    <property type="entry name" value="DNA REPLICATION ATP-DEPENDENT HELICASE_NUCLEASE DNA2"/>
    <property type="match status" value="1"/>
</dbReference>
<keyword evidence="14 19" id="KW-0238">DNA-binding</keyword>
<dbReference type="EMBL" id="BAABUK010000009">
    <property type="protein sequence ID" value="GAA5811094.1"/>
    <property type="molecule type" value="Genomic_DNA"/>
</dbReference>
<dbReference type="Gene3D" id="3.40.50.300">
    <property type="entry name" value="P-loop containing nucleotide triphosphate hydrolases"/>
    <property type="match status" value="3"/>
</dbReference>
<keyword evidence="19" id="KW-0158">Chromosome</keyword>
<dbReference type="InterPro" id="IPR014808">
    <property type="entry name" value="DNA_replication_fac_Dna2_N"/>
</dbReference>
<dbReference type="InterPro" id="IPR047187">
    <property type="entry name" value="SF1_C_Upf1"/>
</dbReference>
<keyword evidence="12 19" id="KW-0408">Iron</keyword>
<evidence type="ECO:0000256" key="1">
    <source>
        <dbReference type="ARBA" id="ARBA00001966"/>
    </source>
</evidence>
<keyword evidence="17 19" id="KW-0511">Multifunctional enzyme</keyword>
<dbReference type="EC" id="3.1.-.-" evidence="19"/>
<accession>A0ABP9YW66</accession>
<keyword evidence="24" id="KW-1185">Reference proteome</keyword>
<evidence type="ECO:0000256" key="18">
    <source>
        <dbReference type="ARBA" id="ARBA00047995"/>
    </source>
</evidence>
<dbReference type="Gene3D" id="3.90.320.10">
    <property type="match status" value="1"/>
</dbReference>
<evidence type="ECO:0000256" key="10">
    <source>
        <dbReference type="ARBA" id="ARBA00022806"/>
    </source>
</evidence>
<evidence type="ECO:0000313" key="24">
    <source>
        <dbReference type="Proteomes" id="UP001473302"/>
    </source>
</evidence>
<keyword evidence="8 19" id="KW-0227">DNA damage</keyword>
<comment type="caution">
    <text evidence="23">The sequence shown here is derived from an EMBL/GenBank/DDBJ whole genome shotgun (WGS) entry which is preliminary data.</text>
</comment>
<evidence type="ECO:0000256" key="5">
    <source>
        <dbReference type="ARBA" id="ARBA00022722"/>
    </source>
</evidence>
<evidence type="ECO:0000256" key="11">
    <source>
        <dbReference type="ARBA" id="ARBA00022840"/>
    </source>
</evidence>
<comment type="similarity">
    <text evidence="2 19">Belongs to the DNA2/NAM7 helicase family.</text>
</comment>
<proteinExistence type="inferred from homology"/>
<comment type="subcellular location">
    <subcellularLocation>
        <location evidence="19">Nucleus</location>
    </subcellularLocation>
    <subcellularLocation>
        <location evidence="19">Chromosome</location>
    </subcellularLocation>
</comment>
<protein>
    <recommendedName>
        <fullName evidence="19">DNA replication ATP-dependent helicase/nuclease</fullName>
        <ecNumber evidence="19">3.1.-.-</ecNumber>
        <ecNumber evidence="19">3.6.4.12</ecNumber>
    </recommendedName>
</protein>
<comment type="function">
    <text evidence="19">Key enzyme involved in DNA replication and DNA repair. Involved in Okazaki fragments processing by cleaving long flaps that escape FEN1: flaps that are longer than 27 nucleotides are coated by replication protein A complex (RPA), leading to recruit DNA2 which cleaves the flap until it is too short to bind RPA and becomes a substrate for FEN1. Also involved in 5'-end resection of DNA during double-strand break (DSB) repair by mediating the cleavage of 5'-ssDNA.</text>
</comment>
<feature type="domain" description="DNA2/NAM7 helicase helicase" evidence="21">
    <location>
        <begin position="691"/>
        <end position="773"/>
    </location>
</feature>
<evidence type="ECO:0000256" key="17">
    <source>
        <dbReference type="ARBA" id="ARBA00023268"/>
    </source>
</evidence>
<evidence type="ECO:0000256" key="7">
    <source>
        <dbReference type="ARBA" id="ARBA00022741"/>
    </source>
</evidence>
<name>A0ABP9YW66_9FUNG</name>
<dbReference type="Pfam" id="PF13087">
    <property type="entry name" value="AAA_12"/>
    <property type="match status" value="1"/>
</dbReference>
<keyword evidence="6 19" id="KW-0479">Metal-binding</keyword>
<dbReference type="CDD" id="cd22318">
    <property type="entry name" value="DNA2_N-like"/>
    <property type="match status" value="1"/>
</dbReference>
<feature type="domain" description="DNA replication factor Dna2 N-terminal" evidence="20">
    <location>
        <begin position="133"/>
        <end position="336"/>
    </location>
</feature>
<sequence length="1158" mass="130707">MTIAVDSMTNERGKRIKTEHIHEAVVEIIDIDDDDMFGDDIAFEELEGLSALMTEPIPSSTDVSELFGDDIPVEELGQVLSSIETSSAKSLDNAKRERFIRYTVASVTEGRYSKNDEEYTECVALLIQEGEDRVTTARIREEWRPTVIQVGDVVHIPFITYAREVIIDNENNFIVVHPDRLISCTSVADSYVCTRKSVLQLKVRPISEYTEALVHGNIIHSVLQKALEKEDFEIESIKQEIEHVVMTRLSDLYAMDQDEETALKILNEYAPGISKFGSTFVSKTPRPSGYVSTDIGIDPKGLMGFETISISDVLDIEEHFWSPTFGLKGMIDATVEMTMSKNNKVITVPFELKTGKTARFLTNRAQTLLYTLLMSDRYDIDINAGLLYYSKTNSIYVIPSSRNDLRSLIISRNSLASAFNKKDHIPPMLRDSHTCQYCFVNTTCTIYHKAIEKGTGSTSGLFNLFDDKTDHMNENACLFFERWWNLLDKEEVDLDYIRKNIWSQPAEIREQTGKCLANMALNISSCQIEPAISRWQYSFIRHPSQPNKPLLCSISIGDPIVVSSMHGHINLSMGFVTRISTEEITVDLSEPLRTPPEKGGQFDPSSKQHFTSFIRSAFSTRDFYTRNDTMYRIDRDEMMIGMAMLRNNLVLMTEKDALGESKKARLRELVIDLAKPDFDPEPLDLPPTPSMNSDQRKALKKVIQGRDYTLILGMPGTGKTTTTAEIIKFLVSRGKTVLLTAYTHTALDNVLCKVRENGLDVLRLGNVQKVMPSLRDCVPASNTTIKSVGAMQDFYNSVRVVGVTCLGIGDVLLQKREFDYCIVDEASQITLPTCIGPIRYAKKFVLVGDLYQLPPIVRNKSATDGGLDKSLFSILAEAQPDSICYLEFQYRMNRDIMDISNHLIYGRKLKCGNYQTATRRLELPKMDLGMKFLHRDENQMCEGKSDCWIKSLLDPNRKVIFVNTDALDGKESRPFEGFLQNDVEAALIEQTVESLIASGVAEEQLALISVYRSQLRIISHILKARQGIEIATIDKYQGRDKDCVIISLVRNNEAGNVGDLLRDWRRINVAVTRAKSKLIMFGSVTTLKSTALYCTLLDYLEEKGWILNLKKNAEIAHKIGSHKINMEPPIKGKSKTVSSINALLKKNTILKDIYQNTF</sequence>
<evidence type="ECO:0000256" key="4">
    <source>
        <dbReference type="ARBA" id="ARBA00022705"/>
    </source>
</evidence>
<reference evidence="23 24" key="1">
    <citation type="submission" date="2024-04" db="EMBL/GenBank/DDBJ databases">
        <title>genome sequences of Mucor flavus KT1a and Helicostylum pulchrum KT1b strains isolated from the surface of a dry-aged beef.</title>
        <authorList>
            <person name="Toyotome T."/>
            <person name="Hosono M."/>
            <person name="Torimaru M."/>
            <person name="Fukuda K."/>
            <person name="Mikami N."/>
        </authorList>
    </citation>
    <scope>NUCLEOTIDE SEQUENCE [LARGE SCALE GENOMIC DNA]</scope>
    <source>
        <strain evidence="23 24">KT1a</strain>
    </source>
</reference>
<comment type="catalytic activity">
    <reaction evidence="18 19">
        <text>ATP + H2O = ADP + phosphate + H(+)</text>
        <dbReference type="Rhea" id="RHEA:13065"/>
        <dbReference type="ChEBI" id="CHEBI:15377"/>
        <dbReference type="ChEBI" id="CHEBI:15378"/>
        <dbReference type="ChEBI" id="CHEBI:30616"/>
        <dbReference type="ChEBI" id="CHEBI:43474"/>
        <dbReference type="ChEBI" id="CHEBI:456216"/>
        <dbReference type="EC" id="3.6.4.12"/>
    </reaction>
</comment>
<dbReference type="PANTHER" id="PTHR10887">
    <property type="entry name" value="DNA2/NAM7 HELICASE FAMILY"/>
    <property type="match status" value="1"/>
</dbReference>
<evidence type="ECO:0000256" key="16">
    <source>
        <dbReference type="ARBA" id="ARBA00023242"/>
    </source>
</evidence>